<dbReference type="AlphaFoldDB" id="A0A1G2G3S8"/>
<dbReference type="Gene3D" id="1.10.575.10">
    <property type="entry name" value="P1 Nuclease"/>
    <property type="match status" value="1"/>
</dbReference>
<evidence type="ECO:0000259" key="3">
    <source>
        <dbReference type="PROSITE" id="PS51841"/>
    </source>
</evidence>
<reference evidence="4 5" key="1">
    <citation type="journal article" date="2016" name="Nat. Commun.">
        <title>Thousands of microbial genomes shed light on interconnected biogeochemical processes in an aquifer system.</title>
        <authorList>
            <person name="Anantharaman K."/>
            <person name="Brown C.T."/>
            <person name="Hug L.A."/>
            <person name="Sharon I."/>
            <person name="Castelle C.J."/>
            <person name="Probst A.J."/>
            <person name="Thomas B.C."/>
            <person name="Singh A."/>
            <person name="Wilkins M.J."/>
            <person name="Karaoz U."/>
            <person name="Brodie E.L."/>
            <person name="Williams K.H."/>
            <person name="Hubbard S.S."/>
            <person name="Banfield J.F."/>
        </authorList>
    </citation>
    <scope>NUCLEOTIDE SEQUENCE [LARGE SCALE GENOMIC DNA]</scope>
</reference>
<dbReference type="Gene3D" id="2.60.40.10">
    <property type="entry name" value="Immunoglobulins"/>
    <property type="match status" value="1"/>
</dbReference>
<evidence type="ECO:0000256" key="1">
    <source>
        <dbReference type="SAM" id="MobiDB-lite"/>
    </source>
</evidence>
<dbReference type="GO" id="GO:0016788">
    <property type="term" value="F:hydrolase activity, acting on ester bonds"/>
    <property type="evidence" value="ECO:0007669"/>
    <property type="project" value="InterPro"/>
</dbReference>
<dbReference type="InterPro" id="IPR001322">
    <property type="entry name" value="Lamin_tail_dom"/>
</dbReference>
<dbReference type="SUPFAM" id="SSF48537">
    <property type="entry name" value="Phospholipase C/P1 nuclease"/>
    <property type="match status" value="1"/>
</dbReference>
<dbReference type="PROSITE" id="PS51841">
    <property type="entry name" value="LTD"/>
    <property type="match status" value="1"/>
</dbReference>
<gene>
    <name evidence="4" type="ORF">A2756_03330</name>
</gene>
<evidence type="ECO:0000313" key="4">
    <source>
        <dbReference type="EMBL" id="OGZ44847.1"/>
    </source>
</evidence>
<sequence length="964" mass="102187">MANLRTVILLFLVLAGIIPIPAFAYDRATHEGITQAIVQGYERLHGNALDSSEGQRIIGGSSAEDDDWRFLNHFYDPIRYRGLTVLGISLGQPSEAWAYDTRGQASWRCIAYFPCSHDIEYNDKLFTSPTDYSWDRAIYEYVYGDKNKGLEAVGHALHLIEDATVPAHVRNDQHGHIGSVGDADPYETFTSQFTAANIATPNDLSSVPTYSSLSSYLDHVARFTNTRFVSKDTVFTYYNAPDIKNLNVQDGFAYDSQTGSKVVQVDRRKVQGGKDIEKFILDDPKHLVVSDNWNVLSKTAILNGIGVVDLFFRSVEQEKKTGAIKAKNISAAEQNAKDLAKKGFKYVKALYGSSLDQGDVEELLADNAGQAGAAALAVADAPPPQNTVSTKPTASPVSTTKPPQSAPQVLGASVSPVEEPTEQDPPPSVGNDDGDTISIISGGASGGSPTQNADTSSGSGSSPSPSLPALSLSILSPSENELFATTSVTFTGTTSAVSVVTAAYDSTLATTTTGDNGNWTFNLSLSSGTTTVSFSAATSTETTATSTRTVAVDVASPDAPDISINECAASFTAVDCTVAATTVTISWNAVSGATYYDVVKNDVSLATTNATSTTSDIPASATTTFSVVAHKSNGTAATSTEKTVFVITQPLIINEVVWAGTNTYPEDEWIEVKNMTSSTLDLSHFVITDTNGSRVVQLSGMLDPIVVQTGSGYLVVERSAEAVSGVSNVLTSEFAQLSDSGEQLLLQWGDGLATTTVDSTPAVATCGGWCSGASEGSIGYSVQQGTSTMNLTMERKEGSADGSLAASWQTTDAYSFYGNDRSPSAIFGTPGVANSNGYPTVGWFCSPDTFPITSGTHYTPPSESCTYLLRAISTNTNRYTALYRGEVGSSTLEAQDFAGVAYIRQNRTTAISNPQAGELFYIAVYEGRIGPNFDNDPSGFDAYFKTGGAPPHSNYFVIPWVYGP</sequence>
<name>A0A1G2G3S8_9BACT</name>
<keyword evidence="2" id="KW-0732">Signal</keyword>
<dbReference type="InterPro" id="IPR013783">
    <property type="entry name" value="Ig-like_fold"/>
</dbReference>
<feature type="domain" description="LTD" evidence="3">
    <location>
        <begin position="633"/>
        <end position="764"/>
    </location>
</feature>
<feature type="compositionally biased region" description="Polar residues" evidence="1">
    <location>
        <begin position="386"/>
        <end position="407"/>
    </location>
</feature>
<feature type="compositionally biased region" description="Low complexity" evidence="1">
    <location>
        <begin position="456"/>
        <end position="471"/>
    </location>
</feature>
<accession>A0A1G2G3S8</accession>
<dbReference type="InterPro" id="IPR008947">
    <property type="entry name" value="PLipase_C/P1_nuclease_dom_sf"/>
</dbReference>
<feature type="chain" id="PRO_5009582954" description="LTD domain-containing protein" evidence="2">
    <location>
        <begin position="25"/>
        <end position="964"/>
    </location>
</feature>
<dbReference type="SUPFAM" id="SSF74853">
    <property type="entry name" value="Lamin A/C globular tail domain"/>
    <property type="match status" value="1"/>
</dbReference>
<feature type="region of interest" description="Disordered" evidence="1">
    <location>
        <begin position="381"/>
        <end position="471"/>
    </location>
</feature>
<dbReference type="STRING" id="1802115.A2756_03330"/>
<dbReference type="InterPro" id="IPR036415">
    <property type="entry name" value="Lamin_tail_dom_sf"/>
</dbReference>
<evidence type="ECO:0000256" key="2">
    <source>
        <dbReference type="SAM" id="SignalP"/>
    </source>
</evidence>
<protein>
    <recommendedName>
        <fullName evidence="3">LTD domain-containing protein</fullName>
    </recommendedName>
</protein>
<feature type="signal peptide" evidence="2">
    <location>
        <begin position="1"/>
        <end position="24"/>
    </location>
</feature>
<organism evidence="4 5">
    <name type="scientific">Candidatus Ryanbacteria bacterium RIFCSPHIGHO2_01_FULL_48_27</name>
    <dbReference type="NCBI Taxonomy" id="1802115"/>
    <lineage>
        <taxon>Bacteria</taxon>
        <taxon>Candidatus Ryaniibacteriota</taxon>
    </lineage>
</organism>
<dbReference type="EMBL" id="MHNL01000012">
    <property type="protein sequence ID" value="OGZ44847.1"/>
    <property type="molecule type" value="Genomic_DNA"/>
</dbReference>
<comment type="caution">
    <text evidence="4">The sequence shown here is derived from an EMBL/GenBank/DDBJ whole genome shotgun (WGS) entry which is preliminary data.</text>
</comment>
<evidence type="ECO:0000313" key="5">
    <source>
        <dbReference type="Proteomes" id="UP000177785"/>
    </source>
</evidence>
<dbReference type="Proteomes" id="UP000177785">
    <property type="component" value="Unassembled WGS sequence"/>
</dbReference>
<proteinExistence type="predicted"/>